<reference evidence="2 3" key="1">
    <citation type="submission" date="2020-02" db="EMBL/GenBank/DDBJ databases">
        <authorList>
            <person name="Hogendoorn C."/>
        </authorList>
    </citation>
    <scope>NUCLEOTIDE SEQUENCE [LARGE SCALE GENOMIC DNA]</scope>
    <source>
        <strain evidence="2">R501</strain>
    </source>
</reference>
<dbReference type="EMBL" id="LR778114">
    <property type="protein sequence ID" value="CAB1128265.1"/>
    <property type="molecule type" value="Genomic_DNA"/>
</dbReference>
<feature type="compositionally biased region" description="Basic residues" evidence="1">
    <location>
        <begin position="1"/>
        <end position="11"/>
    </location>
</feature>
<name>A0A6F8ZET6_9FIRM</name>
<feature type="region of interest" description="Disordered" evidence="1">
    <location>
        <begin position="1"/>
        <end position="57"/>
    </location>
</feature>
<dbReference type="Proteomes" id="UP000503399">
    <property type="component" value="Chromosome"/>
</dbReference>
<accession>A0A6F8ZET6</accession>
<evidence type="ECO:0000313" key="3">
    <source>
        <dbReference type="Proteomes" id="UP000503399"/>
    </source>
</evidence>
<sequence>MPSSRSGRRASSRQQPLRPDGQRGPGRAGNHRPLSGSLLHRRRPRPPTPRGGIPGVFRLRRDGGYAGAAVAPGLTDTRFAFAAAIARVAALLAVRFCSPQARWPAVTCNRKLRRPGS</sequence>
<dbReference type="KEGG" id="hfv:R50_0759"/>
<evidence type="ECO:0000313" key="2">
    <source>
        <dbReference type="EMBL" id="CAB1128265.1"/>
    </source>
</evidence>
<protein>
    <submittedName>
        <fullName evidence="2">Uncharacterized protein</fullName>
    </submittedName>
</protein>
<keyword evidence="3" id="KW-1185">Reference proteome</keyword>
<proteinExistence type="predicted"/>
<organism evidence="2 3">
    <name type="scientific">Candidatus Hydrogenisulfobacillus filiaventi</name>
    <dbReference type="NCBI Taxonomy" id="2707344"/>
    <lineage>
        <taxon>Bacteria</taxon>
        <taxon>Bacillati</taxon>
        <taxon>Bacillota</taxon>
        <taxon>Clostridia</taxon>
        <taxon>Eubacteriales</taxon>
        <taxon>Clostridiales Family XVII. Incertae Sedis</taxon>
        <taxon>Candidatus Hydrogenisulfobacillus</taxon>
    </lineage>
</organism>
<dbReference type="AlphaFoldDB" id="A0A6F8ZET6"/>
<gene>
    <name evidence="2" type="ORF">R50_0759</name>
</gene>
<evidence type="ECO:0000256" key="1">
    <source>
        <dbReference type="SAM" id="MobiDB-lite"/>
    </source>
</evidence>